<evidence type="ECO:0000313" key="2">
    <source>
        <dbReference type="Proteomes" id="UP000748752"/>
    </source>
</evidence>
<evidence type="ECO:0000313" key="1">
    <source>
        <dbReference type="EMBL" id="MBK1633844.1"/>
    </source>
</evidence>
<comment type="caution">
    <text evidence="1">The sequence shown here is derived from an EMBL/GenBank/DDBJ whole genome shotgun (WGS) entry which is preliminary data.</text>
</comment>
<gene>
    <name evidence="1" type="ORF">CKO31_24545</name>
</gene>
<keyword evidence="2" id="KW-1185">Reference proteome</keyword>
<organism evidence="1 2">
    <name type="scientific">Thiohalocapsa halophila</name>
    <dbReference type="NCBI Taxonomy" id="69359"/>
    <lineage>
        <taxon>Bacteria</taxon>
        <taxon>Pseudomonadati</taxon>
        <taxon>Pseudomonadota</taxon>
        <taxon>Gammaproteobacteria</taxon>
        <taxon>Chromatiales</taxon>
        <taxon>Chromatiaceae</taxon>
        <taxon>Thiohalocapsa</taxon>
    </lineage>
</organism>
<reference evidence="1 2" key="1">
    <citation type="journal article" date="2020" name="Microorganisms">
        <title>Osmotic Adaptation and Compatible Solute Biosynthesis of Phototrophic Bacteria as Revealed from Genome Analyses.</title>
        <authorList>
            <person name="Imhoff J.F."/>
            <person name="Rahn T."/>
            <person name="Kunzel S."/>
            <person name="Keller A."/>
            <person name="Neulinger S.C."/>
        </authorList>
    </citation>
    <scope>NUCLEOTIDE SEQUENCE [LARGE SCALE GENOMIC DNA]</scope>
    <source>
        <strain evidence="1 2">DSM 6210</strain>
    </source>
</reference>
<dbReference type="RefSeq" id="WP_200243300.1">
    <property type="nucleotide sequence ID" value="NZ_NRRV01000129.1"/>
</dbReference>
<name>A0ABS1CPH8_9GAMM</name>
<dbReference type="EMBL" id="NRRV01000129">
    <property type="protein sequence ID" value="MBK1633844.1"/>
    <property type="molecule type" value="Genomic_DNA"/>
</dbReference>
<protein>
    <submittedName>
        <fullName evidence="1">Uncharacterized protein</fullName>
    </submittedName>
</protein>
<proteinExistence type="predicted"/>
<sequence length="108" mass="12231">MIVRLTTTQPDYPDLSANQPYFVIGIEADDLRILNDSGKPYLYPAALFEVIDSQQPADWLTELGDDGERYAYPAALNAPGFFEDFFDQKPEQTAIFWHELNKVLSQAA</sequence>
<dbReference type="Proteomes" id="UP000748752">
    <property type="component" value="Unassembled WGS sequence"/>
</dbReference>
<accession>A0ABS1CPH8</accession>